<evidence type="ECO:0000313" key="3">
    <source>
        <dbReference type="EMBL" id="MCE4556834.1"/>
    </source>
</evidence>
<dbReference type="InterPro" id="IPR013094">
    <property type="entry name" value="AB_hydrolase_3"/>
</dbReference>
<gene>
    <name evidence="3" type="ORF">LXT13_20760</name>
</gene>
<sequence length="314" mass="34820">MTEATVTRPSMTSSSNHPISWRARGFRLLLRLMKRRRIYESAAGLMASIEDVRRVGPALPPQRLFTVLDVESEKVGSCPVYTLRPLDAPQGGKNILYLHGGAYCRPITRQHWSLLEWLVKDLGCTVMVPLYPLAPESECLATLRLVRKVRDLLLRRHGPIDAFMGDSAGGGLCLALCQDLRDAGQALPKRLTLITPWVDVTLTHPDIPATLPRDPMLALDGLREAGRLYAGKLGVEHPLVSPLRADLRGMPAMQLLAGTDDILHHDAVRYAEQAAKAGCSVELELGHGMMHVWPLFPLPEANRSRQAISEFLRR</sequence>
<dbReference type="InterPro" id="IPR050300">
    <property type="entry name" value="GDXG_lipolytic_enzyme"/>
</dbReference>
<name>A0ABS8XW02_9BURK</name>
<dbReference type="PANTHER" id="PTHR48081:SF8">
    <property type="entry name" value="ALPHA_BETA HYDROLASE FOLD-3 DOMAIN-CONTAINING PROTEIN-RELATED"/>
    <property type="match status" value="1"/>
</dbReference>
<reference evidence="3 4" key="1">
    <citation type="submission" date="2021-12" db="EMBL/GenBank/DDBJ databases">
        <title>Genome seq of P8.</title>
        <authorList>
            <person name="Seo T."/>
        </authorList>
    </citation>
    <scope>NUCLEOTIDE SEQUENCE [LARGE SCALE GENOMIC DNA]</scope>
    <source>
        <strain evidence="3 4">P8</strain>
    </source>
</reference>
<dbReference type="SUPFAM" id="SSF53474">
    <property type="entry name" value="alpha/beta-Hydrolases"/>
    <property type="match status" value="1"/>
</dbReference>
<dbReference type="Proteomes" id="UP001200741">
    <property type="component" value="Unassembled WGS sequence"/>
</dbReference>
<keyword evidence="4" id="KW-1185">Reference proteome</keyword>
<feature type="domain" description="Alpha/beta hydrolase fold-3" evidence="2">
    <location>
        <begin position="95"/>
        <end position="293"/>
    </location>
</feature>
<evidence type="ECO:0000259" key="2">
    <source>
        <dbReference type="Pfam" id="PF07859"/>
    </source>
</evidence>
<dbReference type="InterPro" id="IPR029058">
    <property type="entry name" value="AB_hydrolase_fold"/>
</dbReference>
<comment type="caution">
    <text evidence="3">The sequence shown here is derived from an EMBL/GenBank/DDBJ whole genome shotgun (WGS) entry which is preliminary data.</text>
</comment>
<accession>A0ABS8XW02</accession>
<organism evidence="3 4">
    <name type="scientific">Pelomonas cellulosilytica</name>
    <dbReference type="NCBI Taxonomy" id="2906762"/>
    <lineage>
        <taxon>Bacteria</taxon>
        <taxon>Pseudomonadati</taxon>
        <taxon>Pseudomonadota</taxon>
        <taxon>Betaproteobacteria</taxon>
        <taxon>Burkholderiales</taxon>
        <taxon>Sphaerotilaceae</taxon>
        <taxon>Roseateles</taxon>
    </lineage>
</organism>
<proteinExistence type="predicted"/>
<dbReference type="Gene3D" id="3.40.50.1820">
    <property type="entry name" value="alpha/beta hydrolase"/>
    <property type="match status" value="1"/>
</dbReference>
<dbReference type="RefSeq" id="WP_233373956.1">
    <property type="nucleotide sequence ID" value="NZ_JAJTWU010000008.1"/>
</dbReference>
<protein>
    <submittedName>
        <fullName evidence="3">Alpha/beta hydrolase</fullName>
    </submittedName>
</protein>
<evidence type="ECO:0000313" key="4">
    <source>
        <dbReference type="Proteomes" id="UP001200741"/>
    </source>
</evidence>
<evidence type="ECO:0000256" key="1">
    <source>
        <dbReference type="ARBA" id="ARBA00022801"/>
    </source>
</evidence>
<dbReference type="EMBL" id="JAJTWU010000008">
    <property type="protein sequence ID" value="MCE4556834.1"/>
    <property type="molecule type" value="Genomic_DNA"/>
</dbReference>
<keyword evidence="1 3" id="KW-0378">Hydrolase</keyword>
<dbReference type="PANTHER" id="PTHR48081">
    <property type="entry name" value="AB HYDROLASE SUPERFAMILY PROTEIN C4A8.06C"/>
    <property type="match status" value="1"/>
</dbReference>
<dbReference type="GO" id="GO:0016787">
    <property type="term" value="F:hydrolase activity"/>
    <property type="evidence" value="ECO:0007669"/>
    <property type="project" value="UniProtKB-KW"/>
</dbReference>
<dbReference type="Pfam" id="PF07859">
    <property type="entry name" value="Abhydrolase_3"/>
    <property type="match status" value="1"/>
</dbReference>